<comment type="caution">
    <text evidence="1">The sequence shown here is derived from an EMBL/GenBank/DDBJ whole genome shotgun (WGS) entry which is preliminary data.</text>
</comment>
<dbReference type="Proteomes" id="UP001054945">
    <property type="component" value="Unassembled WGS sequence"/>
</dbReference>
<accession>A0AAV4U4E0</accession>
<dbReference type="EMBL" id="BPLR01012269">
    <property type="protein sequence ID" value="GIY52649.1"/>
    <property type="molecule type" value="Genomic_DNA"/>
</dbReference>
<name>A0AAV4U4E0_CAEEX</name>
<proteinExistence type="predicted"/>
<dbReference type="AlphaFoldDB" id="A0AAV4U4E0"/>
<gene>
    <name evidence="1" type="ORF">CEXT_264631</name>
</gene>
<reference evidence="1 2" key="1">
    <citation type="submission" date="2021-06" db="EMBL/GenBank/DDBJ databases">
        <title>Caerostris extrusa draft genome.</title>
        <authorList>
            <person name="Kono N."/>
            <person name="Arakawa K."/>
        </authorList>
    </citation>
    <scope>NUCLEOTIDE SEQUENCE [LARGE SCALE GENOMIC DNA]</scope>
</reference>
<evidence type="ECO:0000313" key="1">
    <source>
        <dbReference type="EMBL" id="GIY52649.1"/>
    </source>
</evidence>
<organism evidence="1 2">
    <name type="scientific">Caerostris extrusa</name>
    <name type="common">Bark spider</name>
    <name type="synonym">Caerostris bankana</name>
    <dbReference type="NCBI Taxonomy" id="172846"/>
    <lineage>
        <taxon>Eukaryota</taxon>
        <taxon>Metazoa</taxon>
        <taxon>Ecdysozoa</taxon>
        <taxon>Arthropoda</taxon>
        <taxon>Chelicerata</taxon>
        <taxon>Arachnida</taxon>
        <taxon>Araneae</taxon>
        <taxon>Araneomorphae</taxon>
        <taxon>Entelegynae</taxon>
        <taxon>Araneoidea</taxon>
        <taxon>Araneidae</taxon>
        <taxon>Caerostris</taxon>
    </lineage>
</organism>
<sequence length="103" mass="11753">MKAHYYRNLFLICRALLKTFNEGNKGERKPQNTSPQVNVLCIFHHSTLAGVGGGFDVGKRKHLTRITLCRKAPFWKGCGQVRFAPCIYSGASQFYLNLEKEKF</sequence>
<evidence type="ECO:0000313" key="2">
    <source>
        <dbReference type="Proteomes" id="UP001054945"/>
    </source>
</evidence>
<protein>
    <submittedName>
        <fullName evidence="1">Uncharacterized protein</fullName>
    </submittedName>
</protein>
<keyword evidence="2" id="KW-1185">Reference proteome</keyword>